<name>A0ABT5BRN3_9BACT</name>
<dbReference type="RefSeq" id="WP_272092917.1">
    <property type="nucleotide sequence ID" value="NZ_JAQNDK010000001.1"/>
</dbReference>
<keyword evidence="4" id="KW-1185">Reference proteome</keyword>
<evidence type="ECO:0000313" key="3">
    <source>
        <dbReference type="EMBL" id="MDC0676210.1"/>
    </source>
</evidence>
<dbReference type="Pfam" id="PF17482">
    <property type="entry name" value="Phage_sheath_1C"/>
    <property type="match status" value="1"/>
</dbReference>
<dbReference type="PANTHER" id="PTHR35861">
    <property type="match status" value="1"/>
</dbReference>
<dbReference type="EMBL" id="JAQNDK010000001">
    <property type="protein sequence ID" value="MDC0676210.1"/>
    <property type="molecule type" value="Genomic_DNA"/>
</dbReference>
<comment type="similarity">
    <text evidence="1">Belongs to the myoviridae tail sheath protein family.</text>
</comment>
<evidence type="ECO:0000313" key="4">
    <source>
        <dbReference type="Proteomes" id="UP001217485"/>
    </source>
</evidence>
<comment type="caution">
    <text evidence="3">The sequence shown here is derived from an EMBL/GenBank/DDBJ whole genome shotgun (WGS) entry which is preliminary data.</text>
</comment>
<reference evidence="3 4" key="1">
    <citation type="submission" date="2023-01" db="EMBL/GenBank/DDBJ databases">
        <title>Minimal conservation of predation-associated metabolite biosynthetic gene clusters underscores biosynthetic potential of Myxococcota including descriptions for ten novel species: Archangium lansinium sp. nov., Myxococcus landrumus sp. nov., Nannocystis bai.</title>
        <authorList>
            <person name="Ahearne A."/>
            <person name="Stevens C."/>
            <person name="Dowd S."/>
        </authorList>
    </citation>
    <scope>NUCLEOTIDE SEQUENCE [LARGE SCALE GENOMIC DNA]</scope>
    <source>
        <strain evidence="3 4">WIWO2</strain>
    </source>
</reference>
<proteinExistence type="inferred from homology"/>
<accession>A0ABT5BRN3</accession>
<organism evidence="3 4">
    <name type="scientific">Sorangium atrum</name>
    <dbReference type="NCBI Taxonomy" id="2995308"/>
    <lineage>
        <taxon>Bacteria</taxon>
        <taxon>Pseudomonadati</taxon>
        <taxon>Myxococcota</taxon>
        <taxon>Polyangia</taxon>
        <taxon>Polyangiales</taxon>
        <taxon>Polyangiaceae</taxon>
        <taxon>Sorangium</taxon>
    </lineage>
</organism>
<dbReference type="InterPro" id="IPR052042">
    <property type="entry name" value="Tail_sheath_structural"/>
</dbReference>
<dbReference type="Gene3D" id="3.40.50.11780">
    <property type="match status" value="2"/>
</dbReference>
<feature type="domain" description="Tail sheath protein C-terminal" evidence="2">
    <location>
        <begin position="437"/>
        <end position="543"/>
    </location>
</feature>
<dbReference type="InterPro" id="IPR020287">
    <property type="entry name" value="Tail_sheath_C"/>
</dbReference>
<evidence type="ECO:0000259" key="2">
    <source>
        <dbReference type="Pfam" id="PF17482"/>
    </source>
</evidence>
<dbReference type="Proteomes" id="UP001217485">
    <property type="component" value="Unassembled WGS sequence"/>
</dbReference>
<sequence length="549" mass="59661">MSNYLYPGIYIEEIRGPQQISGVGTSTTAFVGWTERGPDEPTLIDSWNAFLAKFGNFTWGYNVPFAVYNFFAEGGAYAYVVRAKASDGLAAATVVHAPLQFTASSPGLWGNDLAIAIENYPWEDTPSTTLTPTFGVRVLYSAAKVDQDDSKKTVLERLITRYIKNNNLDSAKITRTVDYYVIEEFPGLTIKDLKKGANGQPSSLEAKINGQSLFIRVTVNAETPPAPTALAPALLVTGADSTSGTPVDYQDALARLDPITDASLLVMPDTGMLDDLKTQQATIQQGINYCEGRTPCDMFMIADAPFWLDPPTLRSFKRGEPITPPGATAAIDLENALNSDRGAIYYPWIDFFNASTARSITIPPAGAIAGTYAETDSRVGVFKAPAGIRDGRLSSAVSLTALVTEKAQGILNPDGINAIRSLPTYGIVTYGARTLSTDPSLIYISVRRLLTYIEMSLYRGLQWVVFEPNDQKLWGTVRRDVTVFLTQVWTAGGLFGAKDSDAFEVKVDASNNPPATRNQGLLYIDIKVAPVRPAEFVVLRIQQQTLPSA</sequence>
<dbReference type="PANTHER" id="PTHR35861:SF1">
    <property type="entry name" value="PHAGE TAIL SHEATH PROTEIN"/>
    <property type="match status" value="1"/>
</dbReference>
<evidence type="ECO:0000256" key="1">
    <source>
        <dbReference type="ARBA" id="ARBA00008005"/>
    </source>
</evidence>
<gene>
    <name evidence="3" type="ORF">POL72_00545</name>
</gene>
<protein>
    <submittedName>
        <fullName evidence="3">Phage tail sheath C-terminal domain-containing protein</fullName>
    </submittedName>
</protein>